<keyword evidence="1" id="KW-0472">Membrane</keyword>
<organism evidence="2 3">
    <name type="scientific">Rhizobium lusitanum</name>
    <dbReference type="NCBI Taxonomy" id="293958"/>
    <lineage>
        <taxon>Bacteria</taxon>
        <taxon>Pseudomonadati</taxon>
        <taxon>Pseudomonadota</taxon>
        <taxon>Alphaproteobacteria</taxon>
        <taxon>Hyphomicrobiales</taxon>
        <taxon>Rhizobiaceae</taxon>
        <taxon>Rhizobium/Agrobacterium group</taxon>
        <taxon>Rhizobium</taxon>
    </lineage>
</organism>
<reference evidence="2 3" key="1">
    <citation type="submission" date="2019-12" db="EMBL/GenBank/DDBJ databases">
        <title>Rhizobium genotypes associated with high levels of biological nitrogen fixation by grain legumes in a temperate-maritime cropping system.</title>
        <authorList>
            <person name="Maluk M."/>
            <person name="Francesc Ferrando Molina F."/>
            <person name="Lopez Del Egido L."/>
            <person name="Lafos M."/>
            <person name="Langarica-Fuentes A."/>
            <person name="Gebre Yohannes G."/>
            <person name="Young M.W."/>
            <person name="Martin P."/>
            <person name="Gantlett R."/>
            <person name="Kenicer G."/>
            <person name="Hawes C."/>
            <person name="Begg G.S."/>
            <person name="Quilliam R.S."/>
            <person name="Squire G.R."/>
            <person name="Poole P.S."/>
            <person name="Young P.W."/>
            <person name="Iannetta P.M."/>
            <person name="James E.K."/>
        </authorList>
    </citation>
    <scope>NUCLEOTIDE SEQUENCE [LARGE SCALE GENOMIC DNA]</scope>
    <source>
        <strain evidence="2 3">JHI1118</strain>
    </source>
</reference>
<evidence type="ECO:0000256" key="1">
    <source>
        <dbReference type="SAM" id="Phobius"/>
    </source>
</evidence>
<feature type="transmembrane region" description="Helical" evidence="1">
    <location>
        <begin position="344"/>
        <end position="365"/>
    </location>
</feature>
<evidence type="ECO:0000313" key="3">
    <source>
        <dbReference type="Proteomes" id="UP000483035"/>
    </source>
</evidence>
<keyword evidence="1" id="KW-1133">Transmembrane helix</keyword>
<gene>
    <name evidence="2" type="ORF">GR212_35680</name>
</gene>
<proteinExistence type="predicted"/>
<keyword evidence="1" id="KW-0812">Transmembrane</keyword>
<evidence type="ECO:0000313" key="2">
    <source>
        <dbReference type="EMBL" id="NEI74876.1"/>
    </source>
</evidence>
<dbReference type="AlphaFoldDB" id="A0A6L9UL50"/>
<sequence>MFISSEDIAVNEQSSASSALLSKCDLLDLIGTLFPWIAGFRQRSLAQYARSAFDIEAGEVACESRDQAMSLFKRCICQAARKAGFSDNRGTAIAAEVAMAPVMQTGPHLHLLIEPDAYYTHLFSLMGLRAHGRSAYVSYAVSTVKFVERGRKGPGWLNLGGDAVNVFGLTRSQMIPYSILAPNGTYRYVLKNVDRSEIDGDITSRLRSIMPQDEFVSAALAIKRANASLWTRFFDPEIDFLQVDDEDIADLVAEHLRDETSWLSRHLFDGRKFVQNLLSHVDALADGPWRGWLKNSTDLFWGSEGGRLFSLQLSGSRLEAKGAEDFSVSYTSEALISALQSRKIIPNLLLMFIVTSILPGVRVLGGSRHTVYYPLMRYAFCRALGASVEDRDLHLAIARDKRPGIWGHRVLLASAEPFSELEALGDEGISEVLLRYGRLSLEEACGSLEGFVGDPLWADIKAGEWAKAGSVDDREWAFS</sequence>
<name>A0A6L9UL50_9HYPH</name>
<dbReference type="Proteomes" id="UP000483035">
    <property type="component" value="Unassembled WGS sequence"/>
</dbReference>
<dbReference type="EMBL" id="WUEY01000043">
    <property type="protein sequence ID" value="NEI74876.1"/>
    <property type="molecule type" value="Genomic_DNA"/>
</dbReference>
<comment type="caution">
    <text evidence="2">The sequence shown here is derived from an EMBL/GenBank/DDBJ whole genome shotgun (WGS) entry which is preliminary data.</text>
</comment>
<accession>A0A6L9UL50</accession>
<protein>
    <submittedName>
        <fullName evidence="2">Uncharacterized protein</fullName>
    </submittedName>
</protein>